<dbReference type="AlphaFoldDB" id="Q1JZF3"/>
<dbReference type="PROSITE" id="PS01008">
    <property type="entry name" value="DNAA"/>
    <property type="match status" value="1"/>
</dbReference>
<evidence type="ECO:0000256" key="5">
    <source>
        <dbReference type="ARBA" id="ARBA00022840"/>
    </source>
</evidence>
<proteinExistence type="inferred from homology"/>
<feature type="domain" description="AAA+ ATPase" evidence="12">
    <location>
        <begin position="140"/>
        <end position="268"/>
    </location>
</feature>
<evidence type="ECO:0000256" key="7">
    <source>
        <dbReference type="ARBA" id="ARBA00023125"/>
    </source>
</evidence>
<dbReference type="GO" id="GO:0005886">
    <property type="term" value="C:plasma membrane"/>
    <property type="evidence" value="ECO:0007669"/>
    <property type="project" value="TreeGrafter"/>
</dbReference>
<dbReference type="GO" id="GO:0003688">
    <property type="term" value="F:DNA replication origin binding"/>
    <property type="evidence" value="ECO:0007669"/>
    <property type="project" value="UniProtKB-UniRule"/>
</dbReference>
<keyword evidence="3 8" id="KW-0235">DNA replication</keyword>
<evidence type="ECO:0000259" key="12">
    <source>
        <dbReference type="SMART" id="SM00382"/>
    </source>
</evidence>
<evidence type="ECO:0000256" key="6">
    <source>
        <dbReference type="ARBA" id="ARBA00023121"/>
    </source>
</evidence>
<name>Q1JZF3_DESA6</name>
<dbReference type="EMBL" id="AAEW02000009">
    <property type="protein sequence ID" value="EAT15614.1"/>
    <property type="molecule type" value="Genomic_DNA"/>
</dbReference>
<evidence type="ECO:0000259" key="13">
    <source>
        <dbReference type="SMART" id="SM00760"/>
    </source>
</evidence>
<dbReference type="InterPro" id="IPR020591">
    <property type="entry name" value="Chromosome_initiator_DnaA-like"/>
</dbReference>
<evidence type="ECO:0000313" key="14">
    <source>
        <dbReference type="EMBL" id="EAT15614.1"/>
    </source>
</evidence>
<feature type="binding site" evidence="8">
    <location>
        <position position="153"/>
    </location>
    <ligand>
        <name>ATP</name>
        <dbReference type="ChEBI" id="CHEBI:30616"/>
    </ligand>
</feature>
<comment type="domain">
    <text evidence="8">Domain I is involved in oligomerization and binding regulators, domain II is flexibile and of varying length in different bacteria, domain III forms the AAA+ region, while domain IV binds dsDNA.</text>
</comment>
<feature type="binding site" evidence="8">
    <location>
        <position position="154"/>
    </location>
    <ligand>
        <name>ATP</name>
        <dbReference type="ChEBI" id="CHEBI:30616"/>
    </ligand>
</feature>
<dbReference type="HAMAP" id="MF_00377">
    <property type="entry name" value="DnaA_bact"/>
    <property type="match status" value="1"/>
</dbReference>
<dbReference type="Gene3D" id="3.30.300.180">
    <property type="match status" value="1"/>
</dbReference>
<sequence length="444" mass="51055">MSENFWQDLKKILQKKLNKQHYSTWIEPIKFDEIEGNTINISVSNKFIKDWIEKNYKDLILIEAKKISRDIDGINIKTDKTIKKTFKKDKEEVKKEENNNFKNTNLNINPEYTFSKFISGSSNQFAAAAAMAVANNPATIYNPLFIYGGVGLGKTHLINAIGNEIIKNNKKIKVSYYSSEKFTNELINSIRYGKMDEFRNKFRSIDVLLIDDVQFIAGKERTQEEFFHTFNSLYESHKQIVVTSDKFPKEIPGLEERLRSRFEWGLIADIQPPDIETKQAILEAKAEQNNIILPQEVALFLSNSVISNIRELEGYLVRIGAYSSLTSTPISIEMAKNILKDIIIESNKELTIEDIQKKVSNHFNIKISEIKSSKRVKNLVIPRQIAMYLCRQLTSCSYPEIGDHFGGKDHSTVIHAIKKIEKNIENDSYLRSTIKTIKNTLLPS</sequence>
<dbReference type="FunFam" id="3.40.50.300:FF:000150">
    <property type="entry name" value="Chromosomal replication initiator protein DnaA"/>
    <property type="match status" value="1"/>
</dbReference>
<dbReference type="SUPFAM" id="SSF52540">
    <property type="entry name" value="P-loop containing nucleoside triphosphate hydrolases"/>
    <property type="match status" value="1"/>
</dbReference>
<keyword evidence="7 8" id="KW-0238">DNA-binding</keyword>
<keyword evidence="2 8" id="KW-0963">Cytoplasm</keyword>
<dbReference type="InterPro" id="IPR010921">
    <property type="entry name" value="Trp_repressor/repl_initiator"/>
</dbReference>
<keyword evidence="6 8" id="KW-0446">Lipid-binding</keyword>
<evidence type="ECO:0000256" key="9">
    <source>
        <dbReference type="NCBIfam" id="TIGR00362"/>
    </source>
</evidence>
<evidence type="ECO:0000256" key="3">
    <source>
        <dbReference type="ARBA" id="ARBA00022705"/>
    </source>
</evidence>
<dbReference type="GO" id="GO:0006275">
    <property type="term" value="P:regulation of DNA replication"/>
    <property type="evidence" value="ECO:0007669"/>
    <property type="project" value="UniProtKB-UniRule"/>
</dbReference>
<dbReference type="InterPro" id="IPR038454">
    <property type="entry name" value="DnaA_N_sf"/>
</dbReference>
<gene>
    <name evidence="8" type="primary">dnaA</name>
    <name evidence="14" type="ORF">Dace_1476</name>
</gene>
<dbReference type="GO" id="GO:0005737">
    <property type="term" value="C:cytoplasm"/>
    <property type="evidence" value="ECO:0007669"/>
    <property type="project" value="UniProtKB-SubCell"/>
</dbReference>
<feature type="region of interest" description="Domain IV, binds dsDNA" evidence="8">
    <location>
        <begin position="324"/>
        <end position="444"/>
    </location>
</feature>
<comment type="subunit">
    <text evidence="8">Oligomerizes as a right-handed, spiral filament on DNA at oriC.</text>
</comment>
<comment type="subcellular location">
    <subcellularLocation>
        <location evidence="8">Cytoplasm</location>
    </subcellularLocation>
</comment>
<dbReference type="SMART" id="SM00760">
    <property type="entry name" value="Bac_DnaA_C"/>
    <property type="match status" value="1"/>
</dbReference>
<comment type="caution">
    <text evidence="14">The sequence shown here is derived from an EMBL/GenBank/DDBJ whole genome shotgun (WGS) entry which is preliminary data.</text>
</comment>
<feature type="region of interest" description="Domain III, AAA+ region" evidence="8">
    <location>
        <begin position="107"/>
        <end position="323"/>
    </location>
</feature>
<dbReference type="GO" id="GO:0006270">
    <property type="term" value="P:DNA replication initiation"/>
    <property type="evidence" value="ECO:0007669"/>
    <property type="project" value="UniProtKB-UniRule"/>
</dbReference>
<keyword evidence="5 8" id="KW-0067">ATP-binding</keyword>
<keyword evidence="15" id="KW-1185">Reference proteome</keyword>
<feature type="domain" description="Chromosomal replication initiator DnaA C-terminal" evidence="13">
    <location>
        <begin position="351"/>
        <end position="420"/>
    </location>
</feature>
<feature type="binding site" evidence="8">
    <location>
        <position position="151"/>
    </location>
    <ligand>
        <name>ATP</name>
        <dbReference type="ChEBI" id="CHEBI:30616"/>
    </ligand>
</feature>
<dbReference type="Pfam" id="PF00308">
    <property type="entry name" value="Bac_DnaA"/>
    <property type="match status" value="1"/>
</dbReference>
<dbReference type="InterPro" id="IPR013317">
    <property type="entry name" value="DnaA_dom"/>
</dbReference>
<evidence type="ECO:0000256" key="1">
    <source>
        <dbReference type="ARBA" id="ARBA00006583"/>
    </source>
</evidence>
<dbReference type="RefSeq" id="WP_006000556.1">
    <property type="nucleotide sequence ID" value="NZ_AAEW02000009.1"/>
</dbReference>
<reference evidence="14" key="1">
    <citation type="submission" date="2006-05" db="EMBL/GenBank/DDBJ databases">
        <title>Annotation of the draft genome assembly of Desulfuromonas acetoxidans DSM 684.</title>
        <authorList>
            <consortium name="US DOE Joint Genome Institute (JGI-ORNL)"/>
            <person name="Larimer F."/>
            <person name="Land M."/>
            <person name="Hauser L."/>
        </authorList>
    </citation>
    <scope>NUCLEOTIDE SEQUENCE [LARGE SCALE GENOMIC DNA]</scope>
    <source>
        <strain evidence="14">DSM 684</strain>
    </source>
</reference>
<dbReference type="Pfam" id="PF08299">
    <property type="entry name" value="Bac_DnaA_C"/>
    <property type="match status" value="1"/>
</dbReference>
<evidence type="ECO:0000256" key="10">
    <source>
        <dbReference type="RuleBase" id="RU000577"/>
    </source>
</evidence>
<dbReference type="InterPro" id="IPR003593">
    <property type="entry name" value="AAA+_ATPase"/>
</dbReference>
<comment type="caution">
    <text evidence="8">Lacks conserved residue(s) required for the propagation of feature annotation.</text>
</comment>
<dbReference type="Gene3D" id="1.10.1750.10">
    <property type="match status" value="1"/>
</dbReference>
<evidence type="ECO:0000256" key="2">
    <source>
        <dbReference type="ARBA" id="ARBA00022490"/>
    </source>
</evidence>
<organism evidence="14 15">
    <name type="scientific">Desulfuromonas acetoxidans (strain DSM 684 / 11070)</name>
    <dbReference type="NCBI Taxonomy" id="281689"/>
    <lineage>
        <taxon>Bacteria</taxon>
        <taxon>Pseudomonadati</taxon>
        <taxon>Thermodesulfobacteriota</taxon>
        <taxon>Desulfuromonadia</taxon>
        <taxon>Desulfuromonadales</taxon>
        <taxon>Desulfuromonadaceae</taxon>
        <taxon>Desulfuromonas</taxon>
    </lineage>
</organism>
<dbReference type="GO" id="GO:0008289">
    <property type="term" value="F:lipid binding"/>
    <property type="evidence" value="ECO:0007669"/>
    <property type="project" value="UniProtKB-KW"/>
</dbReference>
<dbReference type="InterPro" id="IPR013159">
    <property type="entry name" value="DnaA_C"/>
</dbReference>
<evidence type="ECO:0000256" key="8">
    <source>
        <dbReference type="HAMAP-Rule" id="MF_00377"/>
    </source>
</evidence>
<dbReference type="OrthoDB" id="9807019at2"/>
<dbReference type="Gene3D" id="1.10.8.60">
    <property type="match status" value="1"/>
</dbReference>
<dbReference type="Gene3D" id="3.40.50.300">
    <property type="entry name" value="P-loop containing nucleotide triphosphate hydrolases"/>
    <property type="match status" value="1"/>
</dbReference>
<dbReference type="PANTHER" id="PTHR30050">
    <property type="entry name" value="CHROMOSOMAL REPLICATION INITIATOR PROTEIN DNAA"/>
    <property type="match status" value="1"/>
</dbReference>
<comment type="function">
    <text evidence="8 10">Plays an essential role in the initiation and regulation of chromosomal replication. ATP-DnaA binds to the origin of replication (oriC) to initiate formation of the DNA replication initiation complex once per cell cycle. Binds the DnaA box (a 9 base pair repeat at the origin) and separates the double-stranded (ds)DNA. Forms a right-handed helical filament on oriC DNA; dsDNA binds to the exterior of the filament while single-stranded (ss)DNA is stabiized in the filament's interior. The ATP-DnaA-oriC complex binds and stabilizes one strand of the AT-rich DNA unwinding element (DUE), permitting loading of DNA polymerase. After initiation quickly degrades to an ADP-DnaA complex that is not apt for DNA replication. Binds acidic phospholipids.</text>
</comment>
<evidence type="ECO:0000256" key="4">
    <source>
        <dbReference type="ARBA" id="ARBA00022741"/>
    </source>
</evidence>
<comment type="similarity">
    <text evidence="1 8 11">Belongs to the DnaA family.</text>
</comment>
<evidence type="ECO:0000256" key="11">
    <source>
        <dbReference type="RuleBase" id="RU004227"/>
    </source>
</evidence>
<protein>
    <recommendedName>
        <fullName evidence="8 9">Chromosomal replication initiator protein DnaA</fullName>
    </recommendedName>
</protein>
<dbReference type="PANTHER" id="PTHR30050:SF2">
    <property type="entry name" value="CHROMOSOMAL REPLICATION INITIATOR PROTEIN DNAA"/>
    <property type="match status" value="1"/>
</dbReference>
<feature type="binding site" evidence="8">
    <location>
        <position position="155"/>
    </location>
    <ligand>
        <name>ATP</name>
        <dbReference type="ChEBI" id="CHEBI:30616"/>
    </ligand>
</feature>
<dbReference type="InterPro" id="IPR001957">
    <property type="entry name" value="Chromosome_initiator_DnaA"/>
</dbReference>
<accession>Q1JZF3</accession>
<dbReference type="Pfam" id="PF11638">
    <property type="entry name" value="DnaA_N"/>
    <property type="match status" value="1"/>
</dbReference>
<reference evidence="14" key="2">
    <citation type="submission" date="2006-05" db="EMBL/GenBank/DDBJ databases">
        <title>Sequencing of the draft genome and assembly of Desulfuromonas acetoxidans DSM 684.</title>
        <authorList>
            <consortium name="US DOE Joint Genome Institute (JGI-PGF)"/>
            <person name="Copeland A."/>
            <person name="Lucas S."/>
            <person name="Lapidus A."/>
            <person name="Barry K."/>
            <person name="Detter J.C."/>
            <person name="Glavina del Rio T."/>
            <person name="Hammon N."/>
            <person name="Israni S."/>
            <person name="Dalin E."/>
            <person name="Tice H."/>
            <person name="Bruce D."/>
            <person name="Pitluck S."/>
            <person name="Richardson P."/>
        </authorList>
    </citation>
    <scope>NUCLEOTIDE SEQUENCE [LARGE SCALE GENOMIC DNA]</scope>
    <source>
        <strain evidence="14">DSM 684</strain>
    </source>
</reference>
<dbReference type="SUPFAM" id="SSF48295">
    <property type="entry name" value="TrpR-like"/>
    <property type="match status" value="1"/>
</dbReference>
<dbReference type="SMART" id="SM00382">
    <property type="entry name" value="AAA"/>
    <property type="match status" value="1"/>
</dbReference>
<dbReference type="GO" id="GO:0005524">
    <property type="term" value="F:ATP binding"/>
    <property type="evidence" value="ECO:0007669"/>
    <property type="project" value="UniProtKB-UniRule"/>
</dbReference>
<keyword evidence="4 8" id="KW-0547">Nucleotide-binding</keyword>
<dbReference type="PRINTS" id="PR00051">
    <property type="entry name" value="DNAA"/>
</dbReference>
<dbReference type="Proteomes" id="UP000005695">
    <property type="component" value="Unassembled WGS sequence"/>
</dbReference>
<dbReference type="InterPro" id="IPR027417">
    <property type="entry name" value="P-loop_NTPase"/>
</dbReference>
<dbReference type="CDD" id="cd00009">
    <property type="entry name" value="AAA"/>
    <property type="match status" value="1"/>
</dbReference>
<feature type="region of interest" description="Domain I, interacts with DnaA modulators" evidence="8">
    <location>
        <begin position="1"/>
        <end position="103"/>
    </location>
</feature>
<evidence type="ECO:0000313" key="15">
    <source>
        <dbReference type="Proteomes" id="UP000005695"/>
    </source>
</evidence>
<dbReference type="InterPro" id="IPR024633">
    <property type="entry name" value="DnaA_N_dom"/>
</dbReference>
<dbReference type="InterPro" id="IPR018312">
    <property type="entry name" value="Chromosome_initiator_DnaA_CS"/>
</dbReference>
<dbReference type="CDD" id="cd06571">
    <property type="entry name" value="Bac_DnaA_C"/>
    <property type="match status" value="1"/>
</dbReference>
<dbReference type="NCBIfam" id="TIGR00362">
    <property type="entry name" value="DnaA"/>
    <property type="match status" value="1"/>
</dbReference>